<evidence type="ECO:0008006" key="3">
    <source>
        <dbReference type="Google" id="ProtNLM"/>
    </source>
</evidence>
<accession>A0A1T5F5W0</accession>
<protein>
    <recommendedName>
        <fullName evidence="3">DUF5723 domain-containing protein</fullName>
    </recommendedName>
</protein>
<dbReference type="OrthoDB" id="9805336at2"/>
<dbReference type="EMBL" id="FUYZ01000005">
    <property type="protein sequence ID" value="SKB91418.1"/>
    <property type="molecule type" value="Genomic_DNA"/>
</dbReference>
<name>A0A1T5F5W0_9FLAO</name>
<evidence type="ECO:0000313" key="1">
    <source>
        <dbReference type="EMBL" id="SKB91418.1"/>
    </source>
</evidence>
<proteinExistence type="predicted"/>
<dbReference type="Proteomes" id="UP000191112">
    <property type="component" value="Unassembled WGS sequence"/>
</dbReference>
<gene>
    <name evidence="1" type="ORF">SAMN05660477_01809</name>
</gene>
<evidence type="ECO:0000313" key="2">
    <source>
        <dbReference type="Proteomes" id="UP000191112"/>
    </source>
</evidence>
<dbReference type="AlphaFoldDB" id="A0A1T5F5W0"/>
<organism evidence="1 2">
    <name type="scientific">Soonwooa buanensis</name>
    <dbReference type="NCBI Taxonomy" id="619805"/>
    <lineage>
        <taxon>Bacteria</taxon>
        <taxon>Pseudomonadati</taxon>
        <taxon>Bacteroidota</taxon>
        <taxon>Flavobacteriia</taxon>
        <taxon>Flavobacteriales</taxon>
        <taxon>Weeksellaceae</taxon>
        <taxon>Chryseobacterium group</taxon>
        <taxon>Soonwooa</taxon>
    </lineage>
</organism>
<reference evidence="1 2" key="1">
    <citation type="submission" date="2017-02" db="EMBL/GenBank/DDBJ databases">
        <authorList>
            <person name="Peterson S.W."/>
        </authorList>
    </citation>
    <scope>NUCLEOTIDE SEQUENCE [LARGE SCALE GENOMIC DNA]</scope>
    <source>
        <strain evidence="1 2">DSM 22323</strain>
    </source>
</reference>
<keyword evidence="2" id="KW-1185">Reference proteome</keyword>
<dbReference type="STRING" id="619805.SAMN05660477_01809"/>
<sequence>MLLLILQKVEAQQNLLFSNDIYSGISASSLSPTQTYINPNPWDIQIFSEDINVYNDYAYVSKGNLLGLTKGEIVAADPKNGITGASQAHVFDYYNKDLANLFFNSDVLGPSFSFKSKIGETDFNIGLFTRLRTQTSVVDFDNYFRFQNQNLSRPIDYAVSPFKTSFMNWGELGLNFATEIFRQSDYKWVLGINLKYEMGFDAYNLQNNKDLHLSTEVNAEDHDQTTATSYDIAASYVSNYNFETKKYDFKQQGSGLGLDLGLSFINKFSDSEAYDLKVDFNILDVGYVKFNGENHVFIGETKVLLDDNPNFDNTKFESIKQYLRLLSNEVYGDPNKSHISDGFKIGLPTSIHLALSKNIRPNHYLSFNWIQRTPIFENSLKRINALSATYSVQKTAIAYGFSTSFYDYKNLQFGAYLRLGPLILGSENIFPLLFNHKKLHAANFFIGLKLYPFWDNDFKRHRRAKCNCD</sequence>